<gene>
    <name evidence="1" type="ORF">UX48_C0020G0003</name>
</gene>
<proteinExistence type="predicted"/>
<dbReference type="Proteomes" id="UP000034067">
    <property type="component" value="Unassembled WGS sequence"/>
</dbReference>
<dbReference type="Gene3D" id="2.40.30.20">
    <property type="match status" value="1"/>
</dbReference>
<dbReference type="EMBL" id="LCMJ01000020">
    <property type="protein sequence ID" value="KKU35033.1"/>
    <property type="molecule type" value="Genomic_DNA"/>
</dbReference>
<sequence>MSIIHIPNQQIKQVTGILPGLFFGDISKFFNIDLNTKKGRILLAKAGYKLTDSDTLATLDVIDAFVRTNADNTDRYWALGTQGDLFNSSGDNPYTGWAIDGLSGTPADAADFAIHESANGEERLVVTRSSDIAILNSANHANTWISSWWLARNIASSTNAAPIEITTSAAHGFSTGDTISISDHLINTAANGTWIITVVNSTKFTLDDSTGNGIGGATGTSGYLNQPALTAGIEHPVDVFNRMAIIGDDNFIHTIDKNNVVEYKKLTLPSYLRIIHIFHSKERAWICTRHKRSGEAVVIEWDGYSNSYLYEHPIESDVALSGIVYKNTPFVVTGHGKILYHNGSSFTQFKKAEFPLQELGLKFNYNYSGATTSIKPKGMAVKNGLIYIYVNVNLTDFSNLLPERLISGTWCLDPENGNFYHLYSFGQRTATTTDFGQPILRAAGGLLALNGIQAELLAGGVFYKTNTTTAKGLWRIVADFSTSNRGYFETVKIPTANISDKWDTIWIKFRKFIDSNNRIIIKSRTNDPYEQGTSGNPGVQLNAAITWVNATSFTSVVPAGIVVGDEVEVLAGDNAGCLFHISGLSATPDGSSTITVTLDEAAPSVVTETALVKFDNWKKIGTISDTTIQSAFFPVSHSKGDFIQLKIEMRGTSVEIEEIKLQ</sequence>
<comment type="caution">
    <text evidence="1">The sequence shown here is derived from an EMBL/GenBank/DDBJ whole genome shotgun (WGS) entry which is preliminary data.</text>
</comment>
<reference evidence="1 2" key="1">
    <citation type="journal article" date="2015" name="Nature">
        <title>rRNA introns, odd ribosomes, and small enigmatic genomes across a large radiation of phyla.</title>
        <authorList>
            <person name="Brown C.T."/>
            <person name="Hug L.A."/>
            <person name="Thomas B.C."/>
            <person name="Sharon I."/>
            <person name="Castelle C.J."/>
            <person name="Singh A."/>
            <person name="Wilkins M.J."/>
            <person name="Williams K.H."/>
            <person name="Banfield J.F."/>
        </authorList>
    </citation>
    <scope>NUCLEOTIDE SEQUENCE [LARGE SCALE GENOMIC DNA]</scope>
</reference>
<name>A0A0G1RYB3_9BACT</name>
<accession>A0A0G1RYB3</accession>
<protein>
    <submittedName>
        <fullName evidence="1">Uncharacterized protein</fullName>
    </submittedName>
</protein>
<evidence type="ECO:0000313" key="2">
    <source>
        <dbReference type="Proteomes" id="UP000034067"/>
    </source>
</evidence>
<dbReference type="InterPro" id="IPR023366">
    <property type="entry name" value="ATP_synth_asu-like_sf"/>
</dbReference>
<dbReference type="AlphaFoldDB" id="A0A0G1RYB3"/>
<organism evidence="1 2">
    <name type="scientific">Candidatus Azambacteria bacterium GW2011_GWB1_46_27</name>
    <dbReference type="NCBI Taxonomy" id="1618617"/>
    <lineage>
        <taxon>Bacteria</taxon>
        <taxon>Candidatus Azamiibacteriota</taxon>
    </lineage>
</organism>
<evidence type="ECO:0000313" key="1">
    <source>
        <dbReference type="EMBL" id="KKU35033.1"/>
    </source>
</evidence>